<feature type="compositionally biased region" description="Basic and acidic residues" evidence="1">
    <location>
        <begin position="289"/>
        <end position="301"/>
    </location>
</feature>
<name>A0AAI9E8A0_9PEZI</name>
<organism evidence="2 3">
    <name type="scientific">Lecanosticta acicola</name>
    <dbReference type="NCBI Taxonomy" id="111012"/>
    <lineage>
        <taxon>Eukaryota</taxon>
        <taxon>Fungi</taxon>
        <taxon>Dikarya</taxon>
        <taxon>Ascomycota</taxon>
        <taxon>Pezizomycotina</taxon>
        <taxon>Dothideomycetes</taxon>
        <taxon>Dothideomycetidae</taxon>
        <taxon>Mycosphaerellales</taxon>
        <taxon>Mycosphaerellaceae</taxon>
        <taxon>Lecanosticta</taxon>
    </lineage>
</organism>
<evidence type="ECO:0000313" key="3">
    <source>
        <dbReference type="Proteomes" id="UP001296104"/>
    </source>
</evidence>
<reference evidence="2" key="1">
    <citation type="submission" date="2023-11" db="EMBL/GenBank/DDBJ databases">
        <authorList>
            <person name="Alioto T."/>
            <person name="Alioto T."/>
            <person name="Gomez Garrido J."/>
        </authorList>
    </citation>
    <scope>NUCLEOTIDE SEQUENCE</scope>
</reference>
<dbReference type="AlphaFoldDB" id="A0AAI9E8A0"/>
<feature type="region of interest" description="Disordered" evidence="1">
    <location>
        <begin position="278"/>
        <end position="306"/>
    </location>
</feature>
<protein>
    <submittedName>
        <fullName evidence="2">Uncharacterized protein</fullName>
    </submittedName>
</protein>
<proteinExistence type="predicted"/>
<dbReference type="Proteomes" id="UP001296104">
    <property type="component" value="Unassembled WGS sequence"/>
</dbReference>
<sequence length="482" mass="55740">MDFEYERCADLHNQIIRRGWEATGQDWSDYPSATFWDAHPERHDALSQLAHPKVVQFWQRALDSGQAEHDAPYQYFLYHVYGLAFPDEFRDMMEIMNVDAEAEDRFILLYNAASLESHPAGITLDQETGLCIMQMSLWSSEWEDPLLPWQPLECILEAYIDMIDAGKVIAANWRAPGCEPEGGPDVHDPWLVQSWSQHELQRTLDAYHHLITAVERRMPDLEQEQEDQADDHLAREEDLNQEFYKPGSFVRAFLLKARNPKKKFLKFIGPRIELPSRPNFRSQPFESARSPDRYADHRPAPDADEDEKPYIPILLFPATSQNLNHQLSFLSLDAAREQTQSTLKGRNPFPFFPFASVDNAPAGIYLDPYDPNYWRDHQGTCVLSLPFDLGDGYSRFNDGPAISSRAAKDWEPANSQLYQAYFNPFITRHHIQLYLILESWAHMVEAGHWDVDEHGVVGGVEKFREADESAEMAERYSVPLHW</sequence>
<evidence type="ECO:0000256" key="1">
    <source>
        <dbReference type="SAM" id="MobiDB-lite"/>
    </source>
</evidence>
<comment type="caution">
    <text evidence="2">The sequence shown here is derived from an EMBL/GenBank/DDBJ whole genome shotgun (WGS) entry which is preliminary data.</text>
</comment>
<gene>
    <name evidence="2" type="ORF">LECACI_7A002120</name>
</gene>
<evidence type="ECO:0000313" key="2">
    <source>
        <dbReference type="EMBL" id="CAK3879677.1"/>
    </source>
</evidence>
<keyword evidence="3" id="KW-1185">Reference proteome</keyword>
<dbReference type="EMBL" id="CAVMBE010000009">
    <property type="protein sequence ID" value="CAK3879677.1"/>
    <property type="molecule type" value="Genomic_DNA"/>
</dbReference>
<accession>A0AAI9E8A0</accession>